<evidence type="ECO:0000256" key="4">
    <source>
        <dbReference type="ARBA" id="ARBA00022832"/>
    </source>
</evidence>
<evidence type="ECO:0000256" key="1">
    <source>
        <dbReference type="ARBA" id="ARBA00022450"/>
    </source>
</evidence>
<sequence length="85" mass="9430">MSPEEIFEKVREIISDKLGIEADDIELSSDLTEDLGADSLDLVDLVMAFEDEFGIKVDDEHVEGIKTVEDVVKYVAKVLGADDEE</sequence>
<name>A0A0G2ZE70_9BACT</name>
<dbReference type="GO" id="GO:0005829">
    <property type="term" value="C:cytosol"/>
    <property type="evidence" value="ECO:0007669"/>
    <property type="project" value="TreeGrafter"/>
</dbReference>
<dbReference type="NCBIfam" id="TIGR00517">
    <property type="entry name" value="acyl_carrier"/>
    <property type="match status" value="1"/>
</dbReference>
<reference evidence="11 12" key="1">
    <citation type="submission" date="2015-04" db="EMBL/GenBank/DDBJ databases">
        <title>Complete Genome Sequence of Kosmotoga pacifica SLHLJ1.</title>
        <authorList>
            <person name="Jiang L.J."/>
            <person name="Shao Z.Z."/>
            <person name="Jebbar M."/>
        </authorList>
    </citation>
    <scope>NUCLEOTIDE SEQUENCE [LARGE SCALE GENOMIC DNA]</scope>
    <source>
        <strain evidence="11 12">SLHLJ1</strain>
    </source>
</reference>
<organism evidence="11 12">
    <name type="scientific">Kosmotoga pacifica</name>
    <dbReference type="NCBI Taxonomy" id="1330330"/>
    <lineage>
        <taxon>Bacteria</taxon>
        <taxon>Thermotogati</taxon>
        <taxon>Thermotogota</taxon>
        <taxon>Thermotogae</taxon>
        <taxon>Kosmotogales</taxon>
        <taxon>Kosmotogaceae</taxon>
        <taxon>Kosmotoga</taxon>
    </lineage>
</organism>
<keyword evidence="5 7" id="KW-0443">Lipid metabolism</keyword>
<dbReference type="KEGG" id="kpf:IX53_03940"/>
<dbReference type="GO" id="GO:0000035">
    <property type="term" value="F:acyl binding"/>
    <property type="evidence" value="ECO:0007669"/>
    <property type="project" value="TreeGrafter"/>
</dbReference>
<evidence type="ECO:0000256" key="3">
    <source>
        <dbReference type="ARBA" id="ARBA00022553"/>
    </source>
</evidence>
<dbReference type="HAMAP" id="MF_01217">
    <property type="entry name" value="Acyl_carrier"/>
    <property type="match status" value="1"/>
</dbReference>
<dbReference type="PANTHER" id="PTHR20863:SF76">
    <property type="entry name" value="CARRIER DOMAIN-CONTAINING PROTEIN"/>
    <property type="match status" value="1"/>
</dbReference>
<dbReference type="AlphaFoldDB" id="A0A0G2ZE70"/>
<dbReference type="RefSeq" id="WP_047754242.1">
    <property type="nucleotide sequence ID" value="NZ_CAJUHA010000013.1"/>
</dbReference>
<keyword evidence="3 7" id="KW-0597">Phosphoprotein</keyword>
<comment type="subcellular location">
    <subcellularLocation>
        <location evidence="7">Cytoplasm</location>
    </subcellularLocation>
</comment>
<dbReference type="GO" id="GO:0016020">
    <property type="term" value="C:membrane"/>
    <property type="evidence" value="ECO:0007669"/>
    <property type="project" value="GOC"/>
</dbReference>
<evidence type="ECO:0000256" key="5">
    <source>
        <dbReference type="ARBA" id="ARBA00023098"/>
    </source>
</evidence>
<dbReference type="InterPro" id="IPR036736">
    <property type="entry name" value="ACP-like_sf"/>
</dbReference>
<comment type="function">
    <text evidence="7 9">Carrier of the growing fatty acid chain in fatty acid biosynthesis.</text>
</comment>
<dbReference type="OrthoDB" id="9804551at2"/>
<dbReference type="PANTHER" id="PTHR20863">
    <property type="entry name" value="ACYL CARRIER PROTEIN"/>
    <property type="match status" value="1"/>
</dbReference>
<evidence type="ECO:0000313" key="11">
    <source>
        <dbReference type="EMBL" id="AKI97108.1"/>
    </source>
</evidence>
<comment type="PTM">
    <text evidence="9">4'-phosphopantetheine is transferred from CoA to a specific serine of apo-ACP by acpS.</text>
</comment>
<dbReference type="InterPro" id="IPR006162">
    <property type="entry name" value="Ppantetheine_attach_site"/>
</dbReference>
<evidence type="ECO:0000256" key="7">
    <source>
        <dbReference type="HAMAP-Rule" id="MF_01217"/>
    </source>
</evidence>
<dbReference type="Gene3D" id="1.10.1200.10">
    <property type="entry name" value="ACP-like"/>
    <property type="match status" value="1"/>
</dbReference>
<accession>A0A0G2ZE70</accession>
<dbReference type="InterPro" id="IPR003231">
    <property type="entry name" value="ACP"/>
</dbReference>
<keyword evidence="7" id="KW-0963">Cytoplasm</keyword>
<evidence type="ECO:0000256" key="9">
    <source>
        <dbReference type="RuleBase" id="RU003545"/>
    </source>
</evidence>
<dbReference type="PROSITE" id="PS00012">
    <property type="entry name" value="PHOSPHOPANTETHEINE"/>
    <property type="match status" value="1"/>
</dbReference>
<dbReference type="NCBIfam" id="NF002150">
    <property type="entry name" value="PRK00982.1-4"/>
    <property type="match status" value="1"/>
</dbReference>
<dbReference type="InterPro" id="IPR009081">
    <property type="entry name" value="PP-bd_ACP"/>
</dbReference>
<dbReference type="Pfam" id="PF00550">
    <property type="entry name" value="PP-binding"/>
    <property type="match status" value="1"/>
</dbReference>
<dbReference type="Proteomes" id="UP000035159">
    <property type="component" value="Chromosome"/>
</dbReference>
<keyword evidence="1 7" id="KW-0596">Phosphopantetheine</keyword>
<dbReference type="SUPFAM" id="SSF47336">
    <property type="entry name" value="ACP-like"/>
    <property type="match status" value="1"/>
</dbReference>
<evidence type="ECO:0000256" key="2">
    <source>
        <dbReference type="ARBA" id="ARBA00022516"/>
    </source>
</evidence>
<keyword evidence="2 7" id="KW-0444">Lipid biosynthesis</keyword>
<keyword evidence="4 7" id="KW-0276">Fatty acid metabolism</keyword>
<dbReference type="PATRIC" id="fig|1330330.3.peg.790"/>
<dbReference type="UniPathway" id="UPA00094"/>
<evidence type="ECO:0000256" key="6">
    <source>
        <dbReference type="ARBA" id="ARBA00023160"/>
    </source>
</evidence>
<feature type="modified residue" description="O-(pantetheine 4'-phosphoryl)serine" evidence="7">
    <location>
        <position position="39"/>
    </location>
</feature>
<dbReference type="EMBL" id="CP011232">
    <property type="protein sequence ID" value="AKI97108.1"/>
    <property type="molecule type" value="Genomic_DNA"/>
</dbReference>
<comment type="pathway">
    <text evidence="7 9">Lipid metabolism; fatty acid biosynthesis.</text>
</comment>
<feature type="domain" description="Carrier" evidence="10">
    <location>
        <begin position="4"/>
        <end position="79"/>
    </location>
</feature>
<comment type="similarity">
    <text evidence="7">Belongs to the acyl carrier protein (ACP) family.</text>
</comment>
<evidence type="ECO:0000313" key="12">
    <source>
        <dbReference type="Proteomes" id="UP000035159"/>
    </source>
</evidence>
<dbReference type="GO" id="GO:0000036">
    <property type="term" value="F:acyl carrier activity"/>
    <property type="evidence" value="ECO:0007669"/>
    <property type="project" value="UniProtKB-UniRule"/>
</dbReference>
<gene>
    <name evidence="7" type="primary">acpP</name>
    <name evidence="11" type="ORF">IX53_03940</name>
</gene>
<keyword evidence="12" id="KW-1185">Reference proteome</keyword>
<protein>
    <recommendedName>
        <fullName evidence="7 8">Acyl carrier protein</fullName>
        <shortName evidence="7">ACP</shortName>
    </recommendedName>
</protein>
<proteinExistence type="inferred from homology"/>
<dbReference type="STRING" id="1330330.IX53_03940"/>
<dbReference type="PROSITE" id="PS50075">
    <property type="entry name" value="CARRIER"/>
    <property type="match status" value="1"/>
</dbReference>
<evidence type="ECO:0000256" key="8">
    <source>
        <dbReference type="NCBIfam" id="TIGR00517"/>
    </source>
</evidence>
<evidence type="ECO:0000259" key="10">
    <source>
        <dbReference type="PROSITE" id="PS50075"/>
    </source>
</evidence>
<keyword evidence="6 7" id="KW-0275">Fatty acid biosynthesis</keyword>
<dbReference type="NCBIfam" id="NF002148">
    <property type="entry name" value="PRK00982.1-2"/>
    <property type="match status" value="1"/>
</dbReference>
<comment type="PTM">
    <text evidence="7">4'-phosphopantetheine is transferred from CoA to a specific serine of apo-ACP by AcpS. This modification is essential for activity because fatty acids are bound in thioester linkage to the sulfhydryl of the prosthetic group.</text>
</comment>
<dbReference type="GO" id="GO:0009245">
    <property type="term" value="P:lipid A biosynthetic process"/>
    <property type="evidence" value="ECO:0007669"/>
    <property type="project" value="TreeGrafter"/>
</dbReference>